<dbReference type="Proteomes" id="UP001185015">
    <property type="component" value="Unassembled WGS sequence"/>
</dbReference>
<proteinExistence type="inferred from homology"/>
<dbReference type="EMBL" id="JAVDQI010000016">
    <property type="protein sequence ID" value="MDR6223937.1"/>
    <property type="molecule type" value="Genomic_DNA"/>
</dbReference>
<protein>
    <recommendedName>
        <fullName evidence="3">Thioredoxin</fullName>
    </recommendedName>
</protein>
<gene>
    <name evidence="7" type="ORF">J2750_002418</name>
</gene>
<evidence type="ECO:0000256" key="3">
    <source>
        <dbReference type="PIRNR" id="PIRNR037031"/>
    </source>
</evidence>
<keyword evidence="2 3" id="KW-0249">Electron transport</keyword>
<feature type="domain" description="Thioredoxin-like fold" evidence="6">
    <location>
        <begin position="1"/>
        <end position="76"/>
    </location>
</feature>
<keyword evidence="8" id="KW-1185">Reference proteome</keyword>
<keyword evidence="3 5" id="KW-0676">Redox-active center</keyword>
<feature type="active site" description="Nucleophile" evidence="4">
    <location>
        <position position="10"/>
    </location>
</feature>
<dbReference type="NCBIfam" id="TIGR00412">
    <property type="entry name" value="redox_disulf_2"/>
    <property type="match status" value="1"/>
</dbReference>
<evidence type="ECO:0000256" key="4">
    <source>
        <dbReference type="PIRSR" id="PIRSR037031-50"/>
    </source>
</evidence>
<comment type="caution">
    <text evidence="7">The sequence shown here is derived from an EMBL/GenBank/DDBJ whole genome shotgun (WGS) entry which is preliminary data.</text>
</comment>
<evidence type="ECO:0000256" key="1">
    <source>
        <dbReference type="ARBA" id="ARBA00007787"/>
    </source>
</evidence>
<feature type="active site" description="Nucleophile" evidence="4">
    <location>
        <position position="13"/>
    </location>
</feature>
<feature type="disulfide bond" description="Redox-active" evidence="5">
    <location>
        <begin position="10"/>
        <end position="13"/>
    </location>
</feature>
<comment type="similarity">
    <text evidence="1 3">Belongs to the glutaredoxin family.</text>
</comment>
<dbReference type="InterPro" id="IPR005243">
    <property type="entry name" value="THIRX-like_proc"/>
</dbReference>
<accession>A0AA90U1K7</accession>
<dbReference type="Gene3D" id="3.40.30.10">
    <property type="entry name" value="Glutaredoxin"/>
    <property type="match status" value="1"/>
</dbReference>
<keyword evidence="3" id="KW-0813">Transport</keyword>
<dbReference type="AlphaFoldDB" id="A0AA90U1K7"/>
<evidence type="ECO:0000256" key="5">
    <source>
        <dbReference type="PIRSR" id="PIRSR037031-51"/>
    </source>
</evidence>
<comment type="function">
    <text evidence="3">Does not function as a glutathione-disulfide oxidoreductase in the presence of glutathione and glutathione reductase. Has low thioredoxin activity in vitro.</text>
</comment>
<dbReference type="InterPro" id="IPR012336">
    <property type="entry name" value="Thioredoxin-like_fold"/>
</dbReference>
<dbReference type="PIRSF" id="PIRSF037031">
    <property type="entry name" value="Redox_disulphide_2"/>
    <property type="match status" value="1"/>
</dbReference>
<dbReference type="Pfam" id="PF13192">
    <property type="entry name" value="Thioredoxin_3"/>
    <property type="match status" value="1"/>
</dbReference>
<evidence type="ECO:0000259" key="6">
    <source>
        <dbReference type="Pfam" id="PF13192"/>
    </source>
</evidence>
<name>A0AA90U1K7_9EURY</name>
<evidence type="ECO:0000256" key="2">
    <source>
        <dbReference type="ARBA" id="ARBA00022982"/>
    </source>
</evidence>
<evidence type="ECO:0000313" key="8">
    <source>
        <dbReference type="Proteomes" id="UP001185015"/>
    </source>
</evidence>
<dbReference type="PANTHER" id="PTHR36450">
    <property type="entry name" value="THIOREDOXIN"/>
    <property type="match status" value="1"/>
</dbReference>
<reference evidence="7 8" key="1">
    <citation type="submission" date="2023-07" db="EMBL/GenBank/DDBJ databases">
        <title>Genomic Encyclopedia of Type Strains, Phase IV (KMG-IV): sequencing the most valuable type-strain genomes for metagenomic binning, comparative biology and taxonomic classification.</title>
        <authorList>
            <person name="Goeker M."/>
        </authorList>
    </citation>
    <scope>NUCLEOTIDE SEQUENCE [LARGE SCALE GENOMIC DNA]</scope>
    <source>
        <strain evidence="7 8">DSM 17273</strain>
    </source>
</reference>
<dbReference type="RefSeq" id="WP_309741331.1">
    <property type="nucleotide sequence ID" value="NZ_JAVDQI010000016.1"/>
</dbReference>
<dbReference type="SUPFAM" id="SSF52833">
    <property type="entry name" value="Thioredoxin-like"/>
    <property type="match status" value="1"/>
</dbReference>
<evidence type="ECO:0000313" key="7">
    <source>
        <dbReference type="EMBL" id="MDR6223937.1"/>
    </source>
</evidence>
<sequence>MKIEILGSGCAKCNKLKELVEKVANENCINAEITKVEDINKILEYGVMITPGLVIDGDVKIAGKIPSEDKVREWLTQ</sequence>
<keyword evidence="5" id="KW-1015">Disulfide bond</keyword>
<dbReference type="InterPro" id="IPR036249">
    <property type="entry name" value="Thioredoxin-like_sf"/>
</dbReference>
<organism evidence="7 8">
    <name type="scientific">Methanococcoides alaskense</name>
    <dbReference type="NCBI Taxonomy" id="325778"/>
    <lineage>
        <taxon>Archaea</taxon>
        <taxon>Methanobacteriati</taxon>
        <taxon>Methanobacteriota</taxon>
        <taxon>Stenosarchaea group</taxon>
        <taxon>Methanomicrobia</taxon>
        <taxon>Methanosarcinales</taxon>
        <taxon>Methanosarcinaceae</taxon>
        <taxon>Methanococcoides</taxon>
    </lineage>
</organism>
<dbReference type="PANTHER" id="PTHR36450:SF1">
    <property type="entry name" value="THIOREDOXIN"/>
    <property type="match status" value="1"/>
</dbReference>